<comment type="caution">
    <text evidence="6">The sequence shown here is derived from an EMBL/GenBank/DDBJ whole genome shotgun (WGS) entry which is preliminary data.</text>
</comment>
<name>A0AAE3J6P2_9FIRM</name>
<protein>
    <submittedName>
        <fullName evidence="6">S1C family serine protease</fullName>
    </submittedName>
</protein>
<dbReference type="InterPro" id="IPR001940">
    <property type="entry name" value="Peptidase_S1C"/>
</dbReference>
<dbReference type="PRINTS" id="PR00834">
    <property type="entry name" value="PROTEASES2C"/>
</dbReference>
<dbReference type="GO" id="GO:0004252">
    <property type="term" value="F:serine-type endopeptidase activity"/>
    <property type="evidence" value="ECO:0007669"/>
    <property type="project" value="InterPro"/>
</dbReference>
<dbReference type="Pfam" id="PF13365">
    <property type="entry name" value="Trypsin_2"/>
    <property type="match status" value="1"/>
</dbReference>
<dbReference type="Gene3D" id="2.30.42.10">
    <property type="match status" value="1"/>
</dbReference>
<keyword evidence="3" id="KW-0378">Hydrolase</keyword>
<evidence type="ECO:0000313" key="6">
    <source>
        <dbReference type="EMBL" id="MCC2190213.1"/>
    </source>
</evidence>
<dbReference type="InterPro" id="IPR009003">
    <property type="entry name" value="Peptidase_S1_PA"/>
</dbReference>
<evidence type="ECO:0000256" key="1">
    <source>
        <dbReference type="ARBA" id="ARBA00010541"/>
    </source>
</evidence>
<keyword evidence="4" id="KW-0812">Transmembrane</keyword>
<evidence type="ECO:0000313" key="7">
    <source>
        <dbReference type="Proteomes" id="UP001197875"/>
    </source>
</evidence>
<dbReference type="InterPro" id="IPR001478">
    <property type="entry name" value="PDZ"/>
</dbReference>
<evidence type="ECO:0000256" key="4">
    <source>
        <dbReference type="SAM" id="Phobius"/>
    </source>
</evidence>
<dbReference type="SMART" id="SM00228">
    <property type="entry name" value="PDZ"/>
    <property type="match status" value="1"/>
</dbReference>
<comment type="similarity">
    <text evidence="1">Belongs to the peptidase S1C family.</text>
</comment>
<keyword evidence="2 6" id="KW-0645">Protease</keyword>
<evidence type="ECO:0000256" key="2">
    <source>
        <dbReference type="ARBA" id="ARBA00022670"/>
    </source>
</evidence>
<proteinExistence type="inferred from homology"/>
<dbReference type="InterPro" id="IPR036034">
    <property type="entry name" value="PDZ_sf"/>
</dbReference>
<reference evidence="6 7" key="1">
    <citation type="submission" date="2021-10" db="EMBL/GenBank/DDBJ databases">
        <title>Anaerobic single-cell dispensing facilitates the cultivation of human gut bacteria.</title>
        <authorList>
            <person name="Afrizal A."/>
        </authorList>
    </citation>
    <scope>NUCLEOTIDE SEQUENCE [LARGE SCALE GENOMIC DNA]</scope>
    <source>
        <strain evidence="6 7">CLA-AA-H277</strain>
    </source>
</reference>
<evidence type="ECO:0000256" key="3">
    <source>
        <dbReference type="ARBA" id="ARBA00022801"/>
    </source>
</evidence>
<dbReference type="Pfam" id="PF13180">
    <property type="entry name" value="PDZ_2"/>
    <property type="match status" value="1"/>
</dbReference>
<keyword evidence="7" id="KW-1185">Reference proteome</keyword>
<dbReference type="PANTHER" id="PTHR22939:SF129">
    <property type="entry name" value="SERINE PROTEASE HTRA2, MITOCHONDRIAL"/>
    <property type="match status" value="1"/>
</dbReference>
<dbReference type="PROSITE" id="PS50106">
    <property type="entry name" value="PDZ"/>
    <property type="match status" value="1"/>
</dbReference>
<dbReference type="Proteomes" id="UP001197875">
    <property type="component" value="Unassembled WGS sequence"/>
</dbReference>
<dbReference type="EMBL" id="JAJEPR010000016">
    <property type="protein sequence ID" value="MCC2190213.1"/>
    <property type="molecule type" value="Genomic_DNA"/>
</dbReference>
<dbReference type="GO" id="GO:0006508">
    <property type="term" value="P:proteolysis"/>
    <property type="evidence" value="ECO:0007669"/>
    <property type="project" value="UniProtKB-KW"/>
</dbReference>
<dbReference type="AlphaFoldDB" id="A0AAE3J6P2"/>
<evidence type="ECO:0000259" key="5">
    <source>
        <dbReference type="PROSITE" id="PS50106"/>
    </source>
</evidence>
<keyword evidence="4" id="KW-0472">Membrane</keyword>
<dbReference type="RefSeq" id="WP_227615346.1">
    <property type="nucleotide sequence ID" value="NZ_JAJEPR010000016.1"/>
</dbReference>
<keyword evidence="4" id="KW-1133">Transmembrane helix</keyword>
<dbReference type="PANTHER" id="PTHR22939">
    <property type="entry name" value="SERINE PROTEASE FAMILY S1C HTRA-RELATED"/>
    <property type="match status" value="1"/>
</dbReference>
<feature type="domain" description="PDZ" evidence="5">
    <location>
        <begin position="317"/>
        <end position="394"/>
    </location>
</feature>
<gene>
    <name evidence="6" type="ORF">LKD71_10405</name>
</gene>
<dbReference type="Gene3D" id="2.40.10.120">
    <property type="match status" value="1"/>
</dbReference>
<dbReference type="SUPFAM" id="SSF50156">
    <property type="entry name" value="PDZ domain-like"/>
    <property type="match status" value="1"/>
</dbReference>
<dbReference type="SUPFAM" id="SSF50494">
    <property type="entry name" value="Trypsin-like serine proteases"/>
    <property type="match status" value="1"/>
</dbReference>
<sequence length="410" mass="44425">MSEDEKKKDSFIQEQIRKKPFYRRKSFRRTVRGVAVTVIFGVSAGGTFAFLQPFALHYMKEKDKMVVVGGETESETAATERETAAPLEEAAAQKPDLNDYEQFYTEMAEIADETKRSIVTVTGVTSELDLFNDVSESHSSTAGVIISKTEGTLLILTEKNTISDADSIKVTFEDGSIADGWLQASDEISDLAVVKVFSRELGETTAAYVEAAEFADSGETKIGDPIIALSAGYVSFGMVTAQPYLYLCDGSYQRINTDIIGKNENGGILMNLDGQVVGILGPDTKNADSSTLNGVGISEIGGLVNALASRTSLPYFGILGKDVTDALSKELNMPKGVIVMQVEEGSPAMENGIQATDVITSLDGSEVESMQDYMAILRDRKPGDTISVSLWRKGKSEYKETKVNITLAKR</sequence>
<accession>A0AAE3J6P2</accession>
<feature type="transmembrane region" description="Helical" evidence="4">
    <location>
        <begin position="33"/>
        <end position="55"/>
    </location>
</feature>
<organism evidence="6 7">
    <name type="scientific">Fusicatenibacter faecihominis</name>
    <dbReference type="NCBI Taxonomy" id="2881276"/>
    <lineage>
        <taxon>Bacteria</taxon>
        <taxon>Bacillati</taxon>
        <taxon>Bacillota</taxon>
        <taxon>Clostridia</taxon>
        <taxon>Lachnospirales</taxon>
        <taxon>Lachnospiraceae</taxon>
        <taxon>Fusicatenibacter</taxon>
    </lineage>
</organism>